<dbReference type="Gene3D" id="1.10.10.10">
    <property type="entry name" value="Winged helix-like DNA-binding domain superfamily/Winged helix DNA-binding domain"/>
    <property type="match status" value="1"/>
</dbReference>
<dbReference type="SUPFAM" id="SSF46785">
    <property type="entry name" value="Winged helix' DNA-binding domain"/>
    <property type="match status" value="1"/>
</dbReference>
<dbReference type="InterPro" id="IPR051815">
    <property type="entry name" value="Molybdate_resp_trans_reg"/>
</dbReference>
<dbReference type="InterPro" id="IPR036390">
    <property type="entry name" value="WH_DNA-bd_sf"/>
</dbReference>
<dbReference type="InterPro" id="IPR036388">
    <property type="entry name" value="WH-like_DNA-bd_sf"/>
</dbReference>
<gene>
    <name evidence="7" type="ORF">EXZ61_12445</name>
</gene>
<organism evidence="7 8">
    <name type="scientific">Rhodoferax aquaticus</name>
    <dbReference type="NCBI Taxonomy" id="2527691"/>
    <lineage>
        <taxon>Bacteria</taxon>
        <taxon>Pseudomonadati</taxon>
        <taxon>Pseudomonadota</taxon>
        <taxon>Betaproteobacteria</taxon>
        <taxon>Burkholderiales</taxon>
        <taxon>Comamonadaceae</taxon>
        <taxon>Rhodoferax</taxon>
    </lineage>
</organism>
<sequence>MPKAPLQLAQALGHEEVDKRLDILRRVGEVGSISEAARGAGLSYRAAWQAIDTLSNLAGTALLERAVGGSGGGGAKLTPAGEQLLHAAQQLNHAKTQVLATLSSASAASAAPSALPALGLRTSMRNMLPCTVHRLQRLGAIVRVELHLDDGSALASRITGESVELLGLRKGLRVLALCKATAVTVRADAGTEAAAQAANQLIGTVSRVSRAASGGEVVLTLAGGLQMVGFAGPAHGLKAKQAATATLDESAVVLALAQ</sequence>
<keyword evidence="2 5" id="KW-0813">Transport</keyword>
<dbReference type="EMBL" id="CP036282">
    <property type="protein sequence ID" value="QDL54906.1"/>
    <property type="molecule type" value="Genomic_DNA"/>
</dbReference>
<keyword evidence="4" id="KW-0677">Repeat</keyword>
<evidence type="ECO:0000313" key="8">
    <source>
        <dbReference type="Proteomes" id="UP000317365"/>
    </source>
</evidence>
<dbReference type="NCBIfam" id="TIGR00638">
    <property type="entry name" value="Mop"/>
    <property type="match status" value="1"/>
</dbReference>
<dbReference type="AlphaFoldDB" id="A0A515EQH8"/>
<dbReference type="InterPro" id="IPR008995">
    <property type="entry name" value="Mo/tungstate-bd_C_term_dom"/>
</dbReference>
<reference evidence="8" key="2">
    <citation type="journal article" date="2020" name="Int. J. Syst. Evol. Microbiol.">
        <title>Genomic insights into a novel species Rhodoferax aquaticus sp. nov., isolated from freshwater.</title>
        <authorList>
            <person name="Li T."/>
            <person name="Zhuo Y."/>
            <person name="Jin C.Z."/>
            <person name="Wu X."/>
            <person name="Ko S.R."/>
            <person name="Jin F.J."/>
            <person name="Ahn C.Y."/>
            <person name="Oh H.M."/>
            <person name="Lee H.G."/>
            <person name="Jin L."/>
        </authorList>
    </citation>
    <scope>NUCLEOTIDE SEQUENCE [LARGE SCALE GENOMIC DNA]</scope>
    <source>
        <strain evidence="8">Gr-4</strain>
    </source>
</reference>
<name>A0A515EQH8_9BURK</name>
<dbReference type="InterPro" id="IPR004606">
    <property type="entry name" value="Mop_domain"/>
</dbReference>
<dbReference type="PIRSF" id="PIRSF005763">
    <property type="entry name" value="Txn_reg_ModE"/>
    <property type="match status" value="1"/>
</dbReference>
<dbReference type="GO" id="GO:0015689">
    <property type="term" value="P:molybdate ion transport"/>
    <property type="evidence" value="ECO:0007669"/>
    <property type="project" value="UniProtKB-UniRule"/>
</dbReference>
<dbReference type="SUPFAM" id="SSF50331">
    <property type="entry name" value="MOP-like"/>
    <property type="match status" value="1"/>
</dbReference>
<evidence type="ECO:0000256" key="5">
    <source>
        <dbReference type="PIRNR" id="PIRNR005763"/>
    </source>
</evidence>
<dbReference type="InterPro" id="IPR000847">
    <property type="entry name" value="LysR_HTH_N"/>
</dbReference>
<dbReference type="PANTHER" id="PTHR30432">
    <property type="entry name" value="TRANSCRIPTIONAL REGULATOR MODE"/>
    <property type="match status" value="1"/>
</dbReference>
<dbReference type="KEGG" id="rhg:EXZ61_12445"/>
<dbReference type="GO" id="GO:0003700">
    <property type="term" value="F:DNA-binding transcription factor activity"/>
    <property type="evidence" value="ECO:0007669"/>
    <property type="project" value="InterPro"/>
</dbReference>
<proteinExistence type="inferred from homology"/>
<evidence type="ECO:0000256" key="1">
    <source>
        <dbReference type="ARBA" id="ARBA00008110"/>
    </source>
</evidence>
<comment type="similarity">
    <text evidence="1 5">Belongs to the ModE family.</text>
</comment>
<dbReference type="InterPro" id="IPR016462">
    <property type="entry name" value="ModE"/>
</dbReference>
<evidence type="ECO:0000256" key="4">
    <source>
        <dbReference type="ARBA" id="ARBA00022737"/>
    </source>
</evidence>
<dbReference type="Pfam" id="PF00126">
    <property type="entry name" value="HTH_1"/>
    <property type="match status" value="1"/>
</dbReference>
<feature type="domain" description="Mop" evidence="6">
    <location>
        <begin position="121"/>
        <end position="187"/>
    </location>
</feature>
<dbReference type="Proteomes" id="UP000317365">
    <property type="component" value="Chromosome"/>
</dbReference>
<evidence type="ECO:0000256" key="2">
    <source>
        <dbReference type="ARBA" id="ARBA00022448"/>
    </source>
</evidence>
<evidence type="ECO:0000313" key="7">
    <source>
        <dbReference type="EMBL" id="QDL54906.1"/>
    </source>
</evidence>
<protein>
    <submittedName>
        <fullName evidence="7">LysR family transcriptional regulator</fullName>
    </submittedName>
</protein>
<keyword evidence="8" id="KW-1185">Reference proteome</keyword>
<evidence type="ECO:0000259" key="6">
    <source>
        <dbReference type="PROSITE" id="PS51866"/>
    </source>
</evidence>
<dbReference type="GO" id="GO:0030151">
    <property type="term" value="F:molybdenum ion binding"/>
    <property type="evidence" value="ECO:0007669"/>
    <property type="project" value="UniProtKB-UniRule"/>
</dbReference>
<dbReference type="RefSeq" id="WP_142812066.1">
    <property type="nucleotide sequence ID" value="NZ_CP036282.1"/>
</dbReference>
<accession>A0A515EQH8</accession>
<dbReference type="Gene3D" id="2.40.50.100">
    <property type="match status" value="2"/>
</dbReference>
<reference evidence="8" key="1">
    <citation type="submission" date="2019-02" db="EMBL/GenBank/DDBJ databases">
        <title>Complete genome sequence of Rhodoferax sp. Gr-4.</title>
        <authorList>
            <person name="Jin L."/>
        </authorList>
    </citation>
    <scope>NUCLEOTIDE SEQUENCE [LARGE SCALE GENOMIC DNA]</scope>
    <source>
        <strain evidence="8">Gr-4</strain>
    </source>
</reference>
<dbReference type="Pfam" id="PF03459">
    <property type="entry name" value="TOBE"/>
    <property type="match status" value="1"/>
</dbReference>
<dbReference type="PANTHER" id="PTHR30432:SF1">
    <property type="entry name" value="DNA-BINDING TRANSCRIPTIONAL DUAL REGULATOR MODE"/>
    <property type="match status" value="1"/>
</dbReference>
<keyword evidence="3 5" id="KW-0500">Molybdenum</keyword>
<dbReference type="PROSITE" id="PS51866">
    <property type="entry name" value="MOP"/>
    <property type="match status" value="1"/>
</dbReference>
<evidence type="ECO:0000256" key="3">
    <source>
        <dbReference type="ARBA" id="ARBA00022505"/>
    </source>
</evidence>
<dbReference type="InterPro" id="IPR005116">
    <property type="entry name" value="Transp-assoc_OB_typ1"/>
</dbReference>